<proteinExistence type="predicted"/>
<evidence type="ECO:0000313" key="1">
    <source>
        <dbReference type="EMBL" id="PMR68277.1"/>
    </source>
</evidence>
<sequence length="128" mass="14621">MGEWSDYFEDFPEENPANYFGGRFDPAGAIKARELETQALQANSEIKKMLADAWKAEKERSFLVVEMCPQCGLKELSTYKIKGKYFLCECQDCGIYGRGKSHSEALKSIEDAYGYGLDWRDNPVPWGR</sequence>
<accession>A0A2N7TJA6</accession>
<gene>
    <name evidence="1" type="ORF">C1H66_15725</name>
</gene>
<protein>
    <submittedName>
        <fullName evidence="1">Uncharacterized protein</fullName>
    </submittedName>
</protein>
<comment type="caution">
    <text evidence="1">The sequence shown here is derived from an EMBL/GenBank/DDBJ whole genome shotgun (WGS) entry which is preliminary data.</text>
</comment>
<dbReference type="OrthoDB" id="8779896at2"/>
<evidence type="ECO:0000313" key="2">
    <source>
        <dbReference type="Proteomes" id="UP000235346"/>
    </source>
</evidence>
<reference evidence="1 2" key="1">
    <citation type="submission" date="2018-01" db="EMBL/GenBank/DDBJ databases">
        <title>Halomonas endophytica sp. nov., isolated from storage liquid in the stems of Populus euphratica.</title>
        <authorList>
            <person name="Chen C."/>
        </authorList>
    </citation>
    <scope>NUCLEOTIDE SEQUENCE [LARGE SCALE GENOMIC DNA]</scope>
    <source>
        <strain evidence="1 2">DSM 26881</strain>
    </source>
</reference>
<organism evidence="1 2">
    <name type="scientific">Halomonas heilongjiangensis</name>
    <dbReference type="NCBI Taxonomy" id="1387883"/>
    <lineage>
        <taxon>Bacteria</taxon>
        <taxon>Pseudomonadati</taxon>
        <taxon>Pseudomonadota</taxon>
        <taxon>Gammaproteobacteria</taxon>
        <taxon>Oceanospirillales</taxon>
        <taxon>Halomonadaceae</taxon>
        <taxon>Halomonas</taxon>
    </lineage>
</organism>
<dbReference type="RefSeq" id="WP_102628830.1">
    <property type="nucleotide sequence ID" value="NZ_PDOH01000014.1"/>
</dbReference>
<name>A0A2N7TJA6_9GAMM</name>
<keyword evidence="2" id="KW-1185">Reference proteome</keyword>
<dbReference type="Proteomes" id="UP000235346">
    <property type="component" value="Unassembled WGS sequence"/>
</dbReference>
<dbReference type="EMBL" id="PNRE01000070">
    <property type="protein sequence ID" value="PMR68277.1"/>
    <property type="molecule type" value="Genomic_DNA"/>
</dbReference>
<dbReference type="AlphaFoldDB" id="A0A2N7TJA6"/>